<gene>
    <name evidence="2" type="primary">murB</name>
    <name evidence="4" type="ORF">ISF26_18440</name>
</gene>
<dbReference type="InterPro" id="IPR016167">
    <property type="entry name" value="FAD-bd_PCMH_sub1"/>
</dbReference>
<comment type="catalytic activity">
    <reaction evidence="2">
        <text>UDP-N-acetyl-alpha-D-muramate + NADP(+) = UDP-N-acetyl-3-O-(1-carboxyvinyl)-alpha-D-glucosamine + NADPH + H(+)</text>
        <dbReference type="Rhea" id="RHEA:12248"/>
        <dbReference type="ChEBI" id="CHEBI:15378"/>
        <dbReference type="ChEBI" id="CHEBI:57783"/>
        <dbReference type="ChEBI" id="CHEBI:58349"/>
        <dbReference type="ChEBI" id="CHEBI:68483"/>
        <dbReference type="ChEBI" id="CHEBI:70757"/>
        <dbReference type="EC" id="1.3.1.98"/>
    </reaction>
</comment>
<dbReference type="PANTHER" id="PTHR21071">
    <property type="entry name" value="UDP-N-ACETYLENOLPYRUVOYLGLUCOSAMINE REDUCTASE"/>
    <property type="match status" value="1"/>
</dbReference>
<evidence type="ECO:0000256" key="2">
    <source>
        <dbReference type="HAMAP-Rule" id="MF_00037"/>
    </source>
</evidence>
<keyword evidence="5" id="KW-1185">Reference proteome</keyword>
<keyword evidence="2" id="KW-0133">Cell shape</keyword>
<dbReference type="InterPro" id="IPR036318">
    <property type="entry name" value="FAD-bd_PCMH-like_sf"/>
</dbReference>
<dbReference type="InterPro" id="IPR006094">
    <property type="entry name" value="Oxid_FAD_bind_N"/>
</dbReference>
<protein>
    <recommendedName>
        <fullName evidence="2">UDP-N-acetylenolpyruvoylglucosamine reductase</fullName>
        <ecNumber evidence="2">1.3.1.98</ecNumber>
    </recommendedName>
    <alternativeName>
        <fullName evidence="2">UDP-N-acetylmuramate dehydrogenase</fullName>
    </alternativeName>
</protein>
<dbReference type="PROSITE" id="PS51387">
    <property type="entry name" value="FAD_PCMH"/>
    <property type="match status" value="1"/>
</dbReference>
<accession>A0ABY3PJ99</accession>
<evidence type="ECO:0000313" key="4">
    <source>
        <dbReference type="EMBL" id="UFP93740.1"/>
    </source>
</evidence>
<keyword evidence="2" id="KW-0274">FAD</keyword>
<dbReference type="InterPro" id="IPR016166">
    <property type="entry name" value="FAD-bd_PCMH"/>
</dbReference>
<comment type="cofactor">
    <cofactor evidence="2">
        <name>FAD</name>
        <dbReference type="ChEBI" id="CHEBI:57692"/>
    </cofactor>
</comment>
<keyword evidence="2" id="KW-0963">Cytoplasm</keyword>
<dbReference type="InterPro" id="IPR003170">
    <property type="entry name" value="MurB"/>
</dbReference>
<evidence type="ECO:0000259" key="3">
    <source>
        <dbReference type="PROSITE" id="PS51387"/>
    </source>
</evidence>
<keyword evidence="2" id="KW-0132">Cell division</keyword>
<dbReference type="Pfam" id="PF01565">
    <property type="entry name" value="FAD_binding_4"/>
    <property type="match status" value="1"/>
</dbReference>
<keyword evidence="2" id="KW-0131">Cell cycle</keyword>
<keyword evidence="2" id="KW-0285">Flavoprotein</keyword>
<comment type="subcellular location">
    <subcellularLocation>
        <location evidence="2">Cytoplasm</location>
    </subcellularLocation>
</comment>
<comment type="caution">
    <text evidence="2">Lacks conserved residue(s) required for the propagation of feature annotation.</text>
</comment>
<feature type="active site" evidence="2">
    <location>
        <position position="163"/>
    </location>
</feature>
<comment type="similarity">
    <text evidence="2">Belongs to the MurB family.</text>
</comment>
<name>A0ABY3PJ99_9CYAN</name>
<dbReference type="Gene3D" id="3.30.43.10">
    <property type="entry name" value="Uridine Diphospho-n-acetylenolpyruvylglucosamine Reductase, domain 2"/>
    <property type="match status" value="1"/>
</dbReference>
<evidence type="ECO:0000313" key="5">
    <source>
        <dbReference type="Proteomes" id="UP001054846"/>
    </source>
</evidence>
<proteinExistence type="inferred from homology"/>
<comment type="function">
    <text evidence="2">Cell wall formation.</text>
</comment>
<dbReference type="Gene3D" id="3.30.465.10">
    <property type="match status" value="1"/>
</dbReference>
<keyword evidence="2" id="KW-0521">NADP</keyword>
<keyword evidence="2" id="KW-0573">Peptidoglycan synthesis</keyword>
<dbReference type="SUPFAM" id="SSF56176">
    <property type="entry name" value="FAD-binding/transporter-associated domain-like"/>
    <property type="match status" value="1"/>
</dbReference>
<evidence type="ECO:0000256" key="1">
    <source>
        <dbReference type="ARBA" id="ARBA00023002"/>
    </source>
</evidence>
<dbReference type="HAMAP" id="MF_00037">
    <property type="entry name" value="MurB"/>
    <property type="match status" value="1"/>
</dbReference>
<dbReference type="InterPro" id="IPR016169">
    <property type="entry name" value="FAD-bd_PCMH_sub2"/>
</dbReference>
<dbReference type="SUPFAM" id="SSF56194">
    <property type="entry name" value="Uridine diphospho-N-Acetylenolpyruvylglucosamine reductase, MurB, C-terminal domain"/>
    <property type="match status" value="1"/>
</dbReference>
<sequence length="279" mass="31473">MVAVTAFDTSQLSTFRTHHHFERYGEFKSAEEFAEYCRWADAHSAQVYILGNGSNTLFARPSVRSLVLKNSLPRTIRSLGDGRVEVSSTVQINEVLNYCYQHALDSFYYLASVPASIGGALAMNAGRGKTHNCTIYDFVESVTYVHEGVVKTLSNTEVQRGYRRTMFTGIQRSLILSAVLRFDAAHFEHNPLTERRQWAKEHQDNTLPNCGTVFKYASYPIMNRLRGLRIGDASFSSKTSNWILNKSSSSAPILTLIKVAKVLHYLSFKKIDLEVIEVD</sequence>
<dbReference type="InterPro" id="IPR036635">
    <property type="entry name" value="MurB_C_sf"/>
</dbReference>
<organism evidence="4 5">
    <name type="scientific">Gloeobacter morelensis MG652769</name>
    <dbReference type="NCBI Taxonomy" id="2781736"/>
    <lineage>
        <taxon>Bacteria</taxon>
        <taxon>Bacillati</taxon>
        <taxon>Cyanobacteriota</taxon>
        <taxon>Cyanophyceae</taxon>
        <taxon>Gloeobacterales</taxon>
        <taxon>Gloeobacteraceae</taxon>
        <taxon>Gloeobacter</taxon>
        <taxon>Gloeobacter morelensis</taxon>
    </lineage>
</organism>
<dbReference type="EMBL" id="CP063845">
    <property type="protein sequence ID" value="UFP93740.1"/>
    <property type="molecule type" value="Genomic_DNA"/>
</dbReference>
<reference evidence="4 5" key="1">
    <citation type="journal article" date="2021" name="Genome Biol. Evol.">
        <title>Complete Genome Sequencing of a Novel Gloeobacter Species from a Waterfall Cave in Mexico.</title>
        <authorList>
            <person name="Saw J.H."/>
            <person name="Cardona T."/>
            <person name="Montejano G."/>
        </authorList>
    </citation>
    <scope>NUCLEOTIDE SEQUENCE [LARGE SCALE GENOMIC DNA]</scope>
    <source>
        <strain evidence="4">MG652769</strain>
    </source>
</reference>
<dbReference type="Proteomes" id="UP001054846">
    <property type="component" value="Chromosome"/>
</dbReference>
<dbReference type="EC" id="1.3.1.98" evidence="2"/>
<feature type="domain" description="FAD-binding PCMH-type" evidence="3">
    <location>
        <begin position="16"/>
        <end position="185"/>
    </location>
</feature>
<keyword evidence="2" id="KW-0961">Cell wall biogenesis/degradation</keyword>
<keyword evidence="1 2" id="KW-0560">Oxidoreductase</keyword>
<comment type="pathway">
    <text evidence="2">Cell wall biogenesis; peptidoglycan biosynthesis.</text>
</comment>
<dbReference type="RefSeq" id="WP_230840794.1">
    <property type="nucleotide sequence ID" value="NZ_CP063845.1"/>
</dbReference>
<dbReference type="PANTHER" id="PTHR21071:SF4">
    <property type="entry name" value="UDP-N-ACETYLENOLPYRUVOYLGLUCOSAMINE REDUCTASE"/>
    <property type="match status" value="1"/>
</dbReference>